<evidence type="ECO:0000256" key="3">
    <source>
        <dbReference type="ARBA" id="ARBA00023002"/>
    </source>
</evidence>
<dbReference type="PANTHER" id="PTHR43391">
    <property type="entry name" value="RETINOL DEHYDROGENASE-RELATED"/>
    <property type="match status" value="1"/>
</dbReference>
<dbReference type="PROSITE" id="PS00061">
    <property type="entry name" value="ADH_SHORT"/>
    <property type="match status" value="1"/>
</dbReference>
<dbReference type="PRINTS" id="PR00080">
    <property type="entry name" value="SDRFAMILY"/>
</dbReference>
<protein>
    <submittedName>
        <fullName evidence="5">NAD(P)-dependent dehydrogenase (Short-subunit alcohol dehydrogenase family)</fullName>
    </submittedName>
</protein>
<dbReference type="Proteomes" id="UP000575068">
    <property type="component" value="Unassembled WGS sequence"/>
</dbReference>
<proteinExistence type="inferred from homology"/>
<accession>A0A840HT24</accession>
<evidence type="ECO:0000256" key="2">
    <source>
        <dbReference type="ARBA" id="ARBA00022857"/>
    </source>
</evidence>
<dbReference type="AlphaFoldDB" id="A0A840HT24"/>
<reference evidence="5 6" key="1">
    <citation type="submission" date="2020-08" db="EMBL/GenBank/DDBJ databases">
        <title>Genomic Encyclopedia of Type Strains, Phase IV (KMG-IV): sequencing the most valuable type-strain genomes for metagenomic binning, comparative biology and taxonomic classification.</title>
        <authorList>
            <person name="Goeker M."/>
        </authorList>
    </citation>
    <scope>NUCLEOTIDE SEQUENCE [LARGE SCALE GENOMIC DNA]</scope>
    <source>
        <strain evidence="5 6">DSM 7465</strain>
    </source>
</reference>
<dbReference type="PANTHER" id="PTHR43391:SF14">
    <property type="entry name" value="DEHYDROGENASE_REDUCTASE SDR FAMILY PROTEIN 7-LIKE"/>
    <property type="match status" value="1"/>
</dbReference>
<dbReference type="EMBL" id="JACHOV010000005">
    <property type="protein sequence ID" value="MBB4641155.1"/>
    <property type="molecule type" value="Genomic_DNA"/>
</dbReference>
<dbReference type="InterPro" id="IPR020904">
    <property type="entry name" value="Sc_DH/Rdtase_CS"/>
</dbReference>
<dbReference type="InterPro" id="IPR036291">
    <property type="entry name" value="NAD(P)-bd_dom_sf"/>
</dbReference>
<dbReference type="InterPro" id="IPR002347">
    <property type="entry name" value="SDR_fam"/>
</dbReference>
<dbReference type="Pfam" id="PF00106">
    <property type="entry name" value="adh_short"/>
    <property type="match status" value="1"/>
</dbReference>
<keyword evidence="2" id="KW-0521">NADP</keyword>
<dbReference type="SUPFAM" id="SSF51735">
    <property type="entry name" value="NAD(P)-binding Rossmann-fold domains"/>
    <property type="match status" value="1"/>
</dbReference>
<dbReference type="Gene3D" id="3.40.50.720">
    <property type="entry name" value="NAD(P)-binding Rossmann-like Domain"/>
    <property type="match status" value="1"/>
</dbReference>
<dbReference type="RefSeq" id="WP_184474985.1">
    <property type="nucleotide sequence ID" value="NZ_JACHOV010000005.1"/>
</dbReference>
<organism evidence="5 6">
    <name type="scientific">Rhizorhapis suberifaciens</name>
    <name type="common">corky root of lettuce</name>
    <dbReference type="NCBI Taxonomy" id="13656"/>
    <lineage>
        <taxon>Bacteria</taxon>
        <taxon>Pseudomonadati</taxon>
        <taxon>Pseudomonadota</taxon>
        <taxon>Alphaproteobacteria</taxon>
        <taxon>Sphingomonadales</taxon>
        <taxon>Sphingomonadaceae</taxon>
        <taxon>Rhizorhapis</taxon>
    </lineage>
</organism>
<sequence>MDAFDGKVAVVTGGASGIGLGIVRALLAAGAQIAVLDLRTDHIAQAQADLVEYGGRLVFIQIDVSDRAAMAQAAHTVVGHFGQVDILVNNAGVGLQRSWAQVSYADWDFGLQVNLGGVINGIMTFEPLLRANASGGHIVNTASLAGLATVPAAMAIYGTTKTAIVALSEALAPEFSEAGIGMSVLCPGLVRSNILDIDANRPARFMGDVAARATTPEDRERDTSDTWMAPDDVARMVLEGIIAKRLYIITHPTHRDKFEARVEAVLEAWPSA</sequence>
<dbReference type="GO" id="GO:0016491">
    <property type="term" value="F:oxidoreductase activity"/>
    <property type="evidence" value="ECO:0007669"/>
    <property type="project" value="UniProtKB-KW"/>
</dbReference>
<evidence type="ECO:0000256" key="1">
    <source>
        <dbReference type="ARBA" id="ARBA00006484"/>
    </source>
</evidence>
<evidence type="ECO:0000313" key="5">
    <source>
        <dbReference type="EMBL" id="MBB4641155.1"/>
    </source>
</evidence>
<keyword evidence="6" id="KW-1185">Reference proteome</keyword>
<comment type="caution">
    <text evidence="5">The sequence shown here is derived from an EMBL/GenBank/DDBJ whole genome shotgun (WGS) entry which is preliminary data.</text>
</comment>
<dbReference type="CDD" id="cd05233">
    <property type="entry name" value="SDR_c"/>
    <property type="match status" value="1"/>
</dbReference>
<name>A0A840HT24_9SPHN</name>
<evidence type="ECO:0000256" key="4">
    <source>
        <dbReference type="RuleBase" id="RU000363"/>
    </source>
</evidence>
<comment type="similarity">
    <text evidence="1 4">Belongs to the short-chain dehydrogenases/reductases (SDR) family.</text>
</comment>
<dbReference type="FunFam" id="3.40.50.720:FF:000084">
    <property type="entry name" value="Short-chain dehydrogenase reductase"/>
    <property type="match status" value="1"/>
</dbReference>
<keyword evidence="3" id="KW-0560">Oxidoreductase</keyword>
<gene>
    <name evidence="5" type="ORF">HNQ99_001460</name>
</gene>
<evidence type="ECO:0000313" key="6">
    <source>
        <dbReference type="Proteomes" id="UP000575068"/>
    </source>
</evidence>
<dbReference type="PRINTS" id="PR00081">
    <property type="entry name" value="GDHRDH"/>
</dbReference>